<evidence type="ECO:0000256" key="2">
    <source>
        <dbReference type="ARBA" id="ARBA00012438"/>
    </source>
</evidence>
<organism evidence="11 12">
    <name type="scientific">Streptomyces polychromogenes</name>
    <dbReference type="NCBI Taxonomy" id="67342"/>
    <lineage>
        <taxon>Bacteria</taxon>
        <taxon>Bacillati</taxon>
        <taxon>Actinomycetota</taxon>
        <taxon>Actinomycetes</taxon>
        <taxon>Kitasatosporales</taxon>
        <taxon>Streptomycetaceae</taxon>
        <taxon>Streptomyces</taxon>
    </lineage>
</organism>
<evidence type="ECO:0000256" key="5">
    <source>
        <dbReference type="ARBA" id="ARBA00022741"/>
    </source>
</evidence>
<keyword evidence="9" id="KW-1133">Transmembrane helix</keyword>
<dbReference type="PANTHER" id="PTHR24421:SF10">
    <property type="entry name" value="NITRATE_NITRITE SENSOR PROTEIN NARQ"/>
    <property type="match status" value="1"/>
</dbReference>
<dbReference type="EMBL" id="BAAABV010000024">
    <property type="protein sequence ID" value="GAA0314283.1"/>
    <property type="molecule type" value="Genomic_DNA"/>
</dbReference>
<dbReference type="InterPro" id="IPR011712">
    <property type="entry name" value="Sig_transdc_His_kin_sub3_dim/P"/>
</dbReference>
<protein>
    <recommendedName>
        <fullName evidence="2">histidine kinase</fullName>
        <ecNumber evidence="2">2.7.13.3</ecNumber>
    </recommendedName>
</protein>
<proteinExistence type="predicted"/>
<dbReference type="Pfam" id="PF07730">
    <property type="entry name" value="HisKA_3"/>
    <property type="match status" value="1"/>
</dbReference>
<dbReference type="Proteomes" id="UP001501867">
    <property type="component" value="Unassembled WGS sequence"/>
</dbReference>
<keyword evidence="5" id="KW-0547">Nucleotide-binding</keyword>
<dbReference type="InterPro" id="IPR003594">
    <property type="entry name" value="HATPase_dom"/>
</dbReference>
<dbReference type="Gene3D" id="3.30.565.10">
    <property type="entry name" value="Histidine kinase-like ATPase, C-terminal domain"/>
    <property type="match status" value="1"/>
</dbReference>
<keyword evidence="6 11" id="KW-0418">Kinase</keyword>
<evidence type="ECO:0000256" key="3">
    <source>
        <dbReference type="ARBA" id="ARBA00022553"/>
    </source>
</evidence>
<feature type="transmembrane region" description="Helical" evidence="9">
    <location>
        <begin position="143"/>
        <end position="176"/>
    </location>
</feature>
<keyword evidence="7" id="KW-0067">ATP-binding</keyword>
<dbReference type="PANTHER" id="PTHR24421">
    <property type="entry name" value="NITRATE/NITRITE SENSOR PROTEIN NARX-RELATED"/>
    <property type="match status" value="1"/>
</dbReference>
<comment type="catalytic activity">
    <reaction evidence="1">
        <text>ATP + protein L-histidine = ADP + protein N-phospho-L-histidine.</text>
        <dbReference type="EC" id="2.7.13.3"/>
    </reaction>
</comment>
<feature type="transmembrane region" description="Helical" evidence="9">
    <location>
        <begin position="74"/>
        <end position="94"/>
    </location>
</feature>
<comment type="caution">
    <text evidence="11">The sequence shown here is derived from an EMBL/GenBank/DDBJ whole genome shotgun (WGS) entry which is preliminary data.</text>
</comment>
<evidence type="ECO:0000256" key="7">
    <source>
        <dbReference type="ARBA" id="ARBA00022840"/>
    </source>
</evidence>
<sequence>MPGSSTPVPTPAPTPVPAPVPEPPVAVWRVLRQPRRFLGSWWPWRCWAYLGSGFALGYGVLCALALLIGLGVLLAVAGIGLVLLVGAVAGAVPLGELERRRLRWVEPEPVADPHVSLAGAGAAAWLRTRLRERATWREFGYALLFGVVFGAAGFGVLSLVALSLMLVAAPVIVWALAPEPVMLIPGEAVAGPLEALGGTAVGLAGLALAAYAAALIAGAQVKTARLLLGAREEDARVLELTRSRVRLVEAFEAERRRIERDLHDGAQQQLVALSMTLGLAEMELRKASAADGAAVLVRRAREEAKLALSQLRDLVRGMHPQVLTDHGLAAAVAEVALRHPVPVTVDLDVPRLPEPVEVTAYFTVTEALANAAKHSGASRVGVAGRVEGGRLTLTVTDDGRGGADPGAGAGLAGLADRVAMLRGRLTVSSPVGGPTRLRMEVPCSG</sequence>
<dbReference type="EC" id="2.7.13.3" evidence="2"/>
<evidence type="ECO:0000259" key="10">
    <source>
        <dbReference type="SMART" id="SM00387"/>
    </source>
</evidence>
<dbReference type="RefSeq" id="WP_344166459.1">
    <property type="nucleotide sequence ID" value="NZ_BAAABV010000024.1"/>
</dbReference>
<evidence type="ECO:0000256" key="6">
    <source>
        <dbReference type="ARBA" id="ARBA00022777"/>
    </source>
</evidence>
<evidence type="ECO:0000313" key="11">
    <source>
        <dbReference type="EMBL" id="GAA0314283.1"/>
    </source>
</evidence>
<dbReference type="Pfam" id="PF13796">
    <property type="entry name" value="Sensor"/>
    <property type="match status" value="1"/>
</dbReference>
<evidence type="ECO:0000256" key="9">
    <source>
        <dbReference type="SAM" id="Phobius"/>
    </source>
</evidence>
<dbReference type="SMART" id="SM00387">
    <property type="entry name" value="HATPase_c"/>
    <property type="match status" value="1"/>
</dbReference>
<evidence type="ECO:0000256" key="8">
    <source>
        <dbReference type="ARBA" id="ARBA00023012"/>
    </source>
</evidence>
<keyword evidence="9" id="KW-0812">Transmembrane</keyword>
<keyword evidence="3" id="KW-0597">Phosphoprotein</keyword>
<dbReference type="GO" id="GO:0016301">
    <property type="term" value="F:kinase activity"/>
    <property type="evidence" value="ECO:0007669"/>
    <property type="project" value="UniProtKB-KW"/>
</dbReference>
<keyword evidence="4" id="KW-0808">Transferase</keyword>
<dbReference type="InterPro" id="IPR036890">
    <property type="entry name" value="HATPase_C_sf"/>
</dbReference>
<evidence type="ECO:0000313" key="12">
    <source>
        <dbReference type="Proteomes" id="UP001501867"/>
    </source>
</evidence>
<accession>A0ABP3FGC7</accession>
<keyword evidence="9" id="KW-0472">Membrane</keyword>
<name>A0ABP3FGC7_9ACTN</name>
<dbReference type="SUPFAM" id="SSF55874">
    <property type="entry name" value="ATPase domain of HSP90 chaperone/DNA topoisomerase II/histidine kinase"/>
    <property type="match status" value="1"/>
</dbReference>
<evidence type="ECO:0000256" key="1">
    <source>
        <dbReference type="ARBA" id="ARBA00000085"/>
    </source>
</evidence>
<dbReference type="InterPro" id="IPR025828">
    <property type="entry name" value="Put_sensor_dom"/>
</dbReference>
<dbReference type="InterPro" id="IPR050482">
    <property type="entry name" value="Sensor_HK_TwoCompSys"/>
</dbReference>
<dbReference type="Pfam" id="PF02518">
    <property type="entry name" value="HATPase_c"/>
    <property type="match status" value="1"/>
</dbReference>
<gene>
    <name evidence="11" type="ORF">GCM10010302_61790</name>
</gene>
<keyword evidence="8" id="KW-0902">Two-component regulatory system</keyword>
<feature type="domain" description="Histidine kinase/HSP90-like ATPase" evidence="10">
    <location>
        <begin position="355"/>
        <end position="445"/>
    </location>
</feature>
<reference evidence="12" key="1">
    <citation type="journal article" date="2019" name="Int. J. Syst. Evol. Microbiol.">
        <title>The Global Catalogue of Microorganisms (GCM) 10K type strain sequencing project: providing services to taxonomists for standard genome sequencing and annotation.</title>
        <authorList>
            <consortium name="The Broad Institute Genomics Platform"/>
            <consortium name="The Broad Institute Genome Sequencing Center for Infectious Disease"/>
            <person name="Wu L."/>
            <person name="Ma J."/>
        </authorList>
    </citation>
    <scope>NUCLEOTIDE SEQUENCE [LARGE SCALE GENOMIC DNA]</scope>
    <source>
        <strain evidence="12">JCM 4505</strain>
    </source>
</reference>
<feature type="transmembrane region" description="Helical" evidence="9">
    <location>
        <begin position="196"/>
        <end position="217"/>
    </location>
</feature>
<keyword evidence="12" id="KW-1185">Reference proteome</keyword>
<feature type="transmembrane region" description="Helical" evidence="9">
    <location>
        <begin position="46"/>
        <end position="68"/>
    </location>
</feature>
<dbReference type="Gene3D" id="1.20.5.1930">
    <property type="match status" value="1"/>
</dbReference>
<evidence type="ECO:0000256" key="4">
    <source>
        <dbReference type="ARBA" id="ARBA00022679"/>
    </source>
</evidence>